<dbReference type="InterPro" id="IPR001466">
    <property type="entry name" value="Beta-lactam-related"/>
</dbReference>
<dbReference type="PROSITE" id="PS51257">
    <property type="entry name" value="PROKAR_LIPOPROTEIN"/>
    <property type="match status" value="1"/>
</dbReference>
<sequence>MRHYLLISLCLILSACSISVTEHRLPYDANTNAVANKNQGFSKGRLQNIDTKMQRYIDEGKLAGISTLVARNGEIVHDSTLGMQDREAGLELQKDTIFRIYSMTKPVTAVAALQLWEQGKFHMNDPIAWYIPELANLKVYVSGSGDDMVLEDANAPIRIIDLFMHTAGFSYGFTGSEVDNLYRASPMTQGKVKAEDVMSELAKLPLNHQPGTQWHYGVNTDVIGALVERLSGMKLGEYMQKNIFVPLRMTDTGFSVAPDKAHRLAQIYSSDKNGNTIPMENEPLGDFLSDPEVHNGGGGLVSTMDDYLTFAQMLLNGGEINGVRILGRKTVEYMTSNHLPADLVPYAANSLGEGYGLAVSVTVDEGQSRFLSSEGNFGWGGAASTYFRVDPKENLIIIGMAQFVPIGTHRYHDDLRNLVYQALID</sequence>
<dbReference type="GO" id="GO:0016787">
    <property type="term" value="F:hydrolase activity"/>
    <property type="evidence" value="ECO:0007669"/>
    <property type="project" value="UniProtKB-KW"/>
</dbReference>
<proteinExistence type="predicted"/>
<gene>
    <name evidence="3" type="ORF">RM544_13410</name>
</gene>
<evidence type="ECO:0000256" key="1">
    <source>
        <dbReference type="SAM" id="SignalP"/>
    </source>
</evidence>
<feature type="chain" id="PRO_5043734644" evidence="1">
    <location>
        <begin position="21"/>
        <end position="425"/>
    </location>
</feature>
<evidence type="ECO:0000313" key="4">
    <source>
        <dbReference type="Proteomes" id="UP001249020"/>
    </source>
</evidence>
<protein>
    <submittedName>
        <fullName evidence="3">Serine hydrolase domain-containing protein</fullName>
        <ecNumber evidence="3">3.1.1.103</ecNumber>
    </submittedName>
</protein>
<dbReference type="RefSeq" id="WP_311362309.1">
    <property type="nucleotide sequence ID" value="NZ_JAVRIE010000005.1"/>
</dbReference>
<dbReference type="EMBL" id="JAVRIE010000005">
    <property type="protein sequence ID" value="MDT0583541.1"/>
    <property type="molecule type" value="Genomic_DNA"/>
</dbReference>
<dbReference type="InterPro" id="IPR050789">
    <property type="entry name" value="Diverse_Enzym_Activities"/>
</dbReference>
<feature type="signal peptide" evidence="1">
    <location>
        <begin position="1"/>
        <end position="20"/>
    </location>
</feature>
<reference evidence="3 4" key="1">
    <citation type="submission" date="2023-09" db="EMBL/GenBank/DDBJ databases">
        <authorList>
            <person name="Rey-Velasco X."/>
        </authorList>
    </citation>
    <scope>NUCLEOTIDE SEQUENCE [LARGE SCALE GENOMIC DNA]</scope>
    <source>
        <strain evidence="3 4">W409</strain>
    </source>
</reference>
<dbReference type="EC" id="3.1.1.103" evidence="3"/>
<keyword evidence="1" id="KW-0732">Signal</keyword>
<name>A0AAW8R2M4_9ALTE</name>
<comment type="caution">
    <text evidence="3">The sequence shown here is derived from an EMBL/GenBank/DDBJ whole genome shotgun (WGS) entry which is preliminary data.</text>
</comment>
<accession>A0AAW8R2M4</accession>
<keyword evidence="3" id="KW-0378">Hydrolase</keyword>
<dbReference type="Pfam" id="PF00144">
    <property type="entry name" value="Beta-lactamase"/>
    <property type="match status" value="1"/>
</dbReference>
<organism evidence="3 4">
    <name type="scientific">Brumicola blandensis</name>
    <dbReference type="NCBI Taxonomy" id="3075611"/>
    <lineage>
        <taxon>Bacteria</taxon>
        <taxon>Pseudomonadati</taxon>
        <taxon>Pseudomonadota</taxon>
        <taxon>Gammaproteobacteria</taxon>
        <taxon>Alteromonadales</taxon>
        <taxon>Alteromonadaceae</taxon>
        <taxon>Brumicola</taxon>
    </lineage>
</organism>
<dbReference type="Gene3D" id="3.40.710.10">
    <property type="entry name" value="DD-peptidase/beta-lactamase superfamily"/>
    <property type="match status" value="1"/>
</dbReference>
<dbReference type="AlphaFoldDB" id="A0AAW8R2M4"/>
<evidence type="ECO:0000259" key="2">
    <source>
        <dbReference type="Pfam" id="PF00144"/>
    </source>
</evidence>
<keyword evidence="4" id="KW-1185">Reference proteome</keyword>
<evidence type="ECO:0000313" key="3">
    <source>
        <dbReference type="EMBL" id="MDT0583541.1"/>
    </source>
</evidence>
<dbReference type="PANTHER" id="PTHR43283">
    <property type="entry name" value="BETA-LACTAMASE-RELATED"/>
    <property type="match status" value="1"/>
</dbReference>
<dbReference type="PANTHER" id="PTHR43283:SF3">
    <property type="entry name" value="BETA-LACTAMASE FAMILY PROTEIN (AFU_ORTHOLOGUE AFUA_5G07500)"/>
    <property type="match status" value="1"/>
</dbReference>
<dbReference type="Proteomes" id="UP001249020">
    <property type="component" value="Unassembled WGS sequence"/>
</dbReference>
<dbReference type="SUPFAM" id="SSF56601">
    <property type="entry name" value="beta-lactamase/transpeptidase-like"/>
    <property type="match status" value="1"/>
</dbReference>
<dbReference type="InterPro" id="IPR012338">
    <property type="entry name" value="Beta-lactam/transpept-like"/>
</dbReference>
<feature type="domain" description="Beta-lactamase-related" evidence="2">
    <location>
        <begin position="50"/>
        <end position="417"/>
    </location>
</feature>